<dbReference type="PANTHER" id="PTHR42709:SF6">
    <property type="entry name" value="UNDECAPRENYL PHOSPHATE TRANSPORTER A"/>
    <property type="match status" value="1"/>
</dbReference>
<dbReference type="EMBL" id="JAKLTQ010000004">
    <property type="protein sequence ID" value="MCG2621967.1"/>
    <property type="molecule type" value="Genomic_DNA"/>
</dbReference>
<reference evidence="10" key="1">
    <citation type="submission" date="2022-01" db="EMBL/GenBank/DDBJ databases">
        <authorList>
            <person name="Jo J.-H."/>
            <person name="Im W.-T."/>
        </authorList>
    </citation>
    <scope>NUCLEOTIDE SEQUENCE</scope>
    <source>
        <strain evidence="10">I2-34</strain>
    </source>
</reference>
<feature type="region of interest" description="Disordered" evidence="7">
    <location>
        <begin position="153"/>
        <end position="185"/>
    </location>
</feature>
<keyword evidence="4 8" id="KW-0812">Transmembrane</keyword>
<sequence>MEIFLNLPLGWAIFALFCGAMMRSNGTYWLARGLVAGARRTRLERHLNGDVIQRARRLINRFGPFAVTLCFLTVGLQSAVIGSAGLARMPQRHFLPAVVLGSLIWAVVYATVGLAAAAAWIALLLESPAAAAVLAGAAVLAAAYVVWRRRRAAGRSGDDGGSPDAGGVSGDSSAAAAERSSHGGR</sequence>
<organism evidence="10 11">
    <name type="scientific">Arthrobacter hankyongi</name>
    <dbReference type="NCBI Taxonomy" id="2904801"/>
    <lineage>
        <taxon>Bacteria</taxon>
        <taxon>Bacillati</taxon>
        <taxon>Actinomycetota</taxon>
        <taxon>Actinomycetes</taxon>
        <taxon>Micrococcales</taxon>
        <taxon>Micrococcaceae</taxon>
        <taxon>Arthrobacter</taxon>
    </lineage>
</organism>
<evidence type="ECO:0000256" key="7">
    <source>
        <dbReference type="SAM" id="MobiDB-lite"/>
    </source>
</evidence>
<comment type="caution">
    <text evidence="10">The sequence shown here is derived from an EMBL/GenBank/DDBJ whole genome shotgun (WGS) entry which is preliminary data.</text>
</comment>
<keyword evidence="11" id="KW-1185">Reference proteome</keyword>
<keyword evidence="3" id="KW-1003">Cell membrane</keyword>
<comment type="similarity">
    <text evidence="2">Belongs to the DedA family.</text>
</comment>
<keyword evidence="5 8" id="KW-1133">Transmembrane helix</keyword>
<feature type="compositionally biased region" description="Gly residues" evidence="7">
    <location>
        <begin position="159"/>
        <end position="169"/>
    </location>
</feature>
<evidence type="ECO:0000256" key="3">
    <source>
        <dbReference type="ARBA" id="ARBA00022475"/>
    </source>
</evidence>
<dbReference type="PANTHER" id="PTHR42709">
    <property type="entry name" value="ALKALINE PHOSPHATASE LIKE PROTEIN"/>
    <property type="match status" value="1"/>
</dbReference>
<keyword evidence="6 8" id="KW-0472">Membrane</keyword>
<dbReference type="Pfam" id="PF09335">
    <property type="entry name" value="VTT_dom"/>
    <property type="match status" value="1"/>
</dbReference>
<evidence type="ECO:0000313" key="10">
    <source>
        <dbReference type="EMBL" id="MCG2621967.1"/>
    </source>
</evidence>
<feature type="transmembrane region" description="Helical" evidence="8">
    <location>
        <begin position="94"/>
        <end position="123"/>
    </location>
</feature>
<dbReference type="RefSeq" id="WP_237819692.1">
    <property type="nucleotide sequence ID" value="NZ_JAKLTQ010000004.1"/>
</dbReference>
<proteinExistence type="inferred from homology"/>
<dbReference type="InterPro" id="IPR051311">
    <property type="entry name" value="DedA_domain"/>
</dbReference>
<feature type="domain" description="VTT" evidence="9">
    <location>
        <begin position="8"/>
        <end position="113"/>
    </location>
</feature>
<gene>
    <name evidence="10" type="ORF">LVY72_08555</name>
</gene>
<evidence type="ECO:0000313" key="11">
    <source>
        <dbReference type="Proteomes" id="UP001165368"/>
    </source>
</evidence>
<evidence type="ECO:0000256" key="2">
    <source>
        <dbReference type="ARBA" id="ARBA00010792"/>
    </source>
</evidence>
<name>A0ABS9L658_9MICC</name>
<feature type="transmembrane region" description="Helical" evidence="8">
    <location>
        <begin position="61"/>
        <end position="82"/>
    </location>
</feature>
<evidence type="ECO:0000256" key="8">
    <source>
        <dbReference type="SAM" id="Phobius"/>
    </source>
</evidence>
<evidence type="ECO:0000256" key="5">
    <source>
        <dbReference type="ARBA" id="ARBA00022989"/>
    </source>
</evidence>
<evidence type="ECO:0000259" key="9">
    <source>
        <dbReference type="Pfam" id="PF09335"/>
    </source>
</evidence>
<protein>
    <submittedName>
        <fullName evidence="10">VTT domain-containing protein</fullName>
    </submittedName>
</protein>
<dbReference type="Proteomes" id="UP001165368">
    <property type="component" value="Unassembled WGS sequence"/>
</dbReference>
<evidence type="ECO:0000256" key="6">
    <source>
        <dbReference type="ARBA" id="ARBA00023136"/>
    </source>
</evidence>
<accession>A0ABS9L658</accession>
<evidence type="ECO:0000256" key="1">
    <source>
        <dbReference type="ARBA" id="ARBA00004651"/>
    </source>
</evidence>
<feature type="transmembrane region" description="Helical" evidence="8">
    <location>
        <begin position="129"/>
        <end position="147"/>
    </location>
</feature>
<dbReference type="InterPro" id="IPR032816">
    <property type="entry name" value="VTT_dom"/>
</dbReference>
<evidence type="ECO:0000256" key="4">
    <source>
        <dbReference type="ARBA" id="ARBA00022692"/>
    </source>
</evidence>
<comment type="subcellular location">
    <subcellularLocation>
        <location evidence="1">Cell membrane</location>
        <topology evidence="1">Multi-pass membrane protein</topology>
    </subcellularLocation>
</comment>